<evidence type="ECO:0000313" key="1">
    <source>
        <dbReference type="EnsemblMetazoa" id="ADIR005688-PA"/>
    </source>
</evidence>
<dbReference type="AlphaFoldDB" id="A0A182NDH4"/>
<evidence type="ECO:0000313" key="2">
    <source>
        <dbReference type="Proteomes" id="UP000075884"/>
    </source>
</evidence>
<dbReference type="STRING" id="7168.A0A182NDH4"/>
<sequence length="115" mass="12589">AFRSNEELKEIGEKVTRVRRTQKAWTKGNALGTKGTTKVLAPTVVAEVQDLDEVTTLRTVASALKAQTGYEIADTAITMRKGRLEGTQTARFRVPVTNSELISKVARLKVGFLAQ</sequence>
<proteinExistence type="predicted"/>
<accession>A0A182NDH4</accession>
<organism evidence="1 2">
    <name type="scientific">Anopheles dirus</name>
    <dbReference type="NCBI Taxonomy" id="7168"/>
    <lineage>
        <taxon>Eukaryota</taxon>
        <taxon>Metazoa</taxon>
        <taxon>Ecdysozoa</taxon>
        <taxon>Arthropoda</taxon>
        <taxon>Hexapoda</taxon>
        <taxon>Insecta</taxon>
        <taxon>Pterygota</taxon>
        <taxon>Neoptera</taxon>
        <taxon>Endopterygota</taxon>
        <taxon>Diptera</taxon>
        <taxon>Nematocera</taxon>
        <taxon>Culicoidea</taxon>
        <taxon>Culicidae</taxon>
        <taxon>Anophelinae</taxon>
        <taxon>Anopheles</taxon>
    </lineage>
</organism>
<reference evidence="1" key="2">
    <citation type="submission" date="2020-05" db="UniProtKB">
        <authorList>
            <consortium name="EnsemblMetazoa"/>
        </authorList>
    </citation>
    <scope>IDENTIFICATION</scope>
    <source>
        <strain evidence="1">WRAIR2</strain>
    </source>
</reference>
<keyword evidence="2" id="KW-1185">Reference proteome</keyword>
<name>A0A182NDH4_9DIPT</name>
<protein>
    <submittedName>
        <fullName evidence="1">Uncharacterized protein</fullName>
    </submittedName>
</protein>
<dbReference type="EnsemblMetazoa" id="ADIR005688-RA">
    <property type="protein sequence ID" value="ADIR005688-PA"/>
    <property type="gene ID" value="ADIR005688"/>
</dbReference>
<reference evidence="2" key="1">
    <citation type="submission" date="2013-03" db="EMBL/GenBank/DDBJ databases">
        <title>The Genome Sequence of Anopheles dirus WRAIR2.</title>
        <authorList>
            <consortium name="The Broad Institute Genomics Platform"/>
            <person name="Neafsey D.E."/>
            <person name="Walton C."/>
            <person name="Walker B."/>
            <person name="Young S.K."/>
            <person name="Zeng Q."/>
            <person name="Gargeya S."/>
            <person name="Fitzgerald M."/>
            <person name="Haas B."/>
            <person name="Abouelleil A."/>
            <person name="Allen A.W."/>
            <person name="Alvarado L."/>
            <person name="Arachchi H.M."/>
            <person name="Berlin A.M."/>
            <person name="Chapman S.B."/>
            <person name="Gainer-Dewar J."/>
            <person name="Goldberg J."/>
            <person name="Griggs A."/>
            <person name="Gujja S."/>
            <person name="Hansen M."/>
            <person name="Howarth C."/>
            <person name="Imamovic A."/>
            <person name="Ireland A."/>
            <person name="Larimer J."/>
            <person name="McCowan C."/>
            <person name="Murphy C."/>
            <person name="Pearson M."/>
            <person name="Poon T.W."/>
            <person name="Priest M."/>
            <person name="Roberts A."/>
            <person name="Saif S."/>
            <person name="Shea T."/>
            <person name="Sisk P."/>
            <person name="Sykes S."/>
            <person name="Wortman J."/>
            <person name="Nusbaum C."/>
            <person name="Birren B."/>
        </authorList>
    </citation>
    <scope>NUCLEOTIDE SEQUENCE [LARGE SCALE GENOMIC DNA]</scope>
    <source>
        <strain evidence="2">WRAIR2</strain>
    </source>
</reference>
<dbReference type="Proteomes" id="UP000075884">
    <property type="component" value="Unassembled WGS sequence"/>
</dbReference>
<dbReference type="VEuPathDB" id="VectorBase:ADIR005688"/>